<geneLocation type="plasmid" evidence="8 9">
    <name>unnamed2</name>
</geneLocation>
<keyword evidence="5 6" id="KW-0472">Membrane</keyword>
<dbReference type="SUPFAM" id="SSF82866">
    <property type="entry name" value="Multidrug efflux transporter AcrB transmembrane domain"/>
    <property type="match status" value="2"/>
</dbReference>
<feature type="transmembrane region" description="Helical" evidence="6">
    <location>
        <begin position="284"/>
        <end position="305"/>
    </location>
</feature>
<dbReference type="PROSITE" id="PS51257">
    <property type="entry name" value="PROKAR_LIPOPROTEIN"/>
    <property type="match status" value="1"/>
</dbReference>
<feature type="transmembrane region" description="Helical" evidence="6">
    <location>
        <begin position="373"/>
        <end position="395"/>
    </location>
</feature>
<dbReference type="GO" id="GO:0005886">
    <property type="term" value="C:plasma membrane"/>
    <property type="evidence" value="ECO:0007669"/>
    <property type="project" value="UniProtKB-SubCell"/>
</dbReference>
<feature type="transmembrane region" description="Helical" evidence="6">
    <location>
        <begin position="258"/>
        <end position="277"/>
    </location>
</feature>
<evidence type="ECO:0000313" key="8">
    <source>
        <dbReference type="EMBL" id="AWU96549.1"/>
    </source>
</evidence>
<protein>
    <recommendedName>
        <fullName evidence="7">Membrane transport protein MMPL domain-containing protein</fullName>
    </recommendedName>
</protein>
<comment type="subcellular location">
    <subcellularLocation>
        <location evidence="1">Cell membrane</location>
        <topology evidence="1">Multi-pass membrane protein</topology>
    </subcellularLocation>
</comment>
<feature type="transmembrane region" description="Helical" evidence="6">
    <location>
        <begin position="344"/>
        <end position="367"/>
    </location>
</feature>
<dbReference type="OrthoDB" id="9780358at2"/>
<dbReference type="InterPro" id="IPR050545">
    <property type="entry name" value="Mycobact_MmpL"/>
</dbReference>
<feature type="transmembrane region" description="Helical" evidence="6">
    <location>
        <begin position="648"/>
        <end position="666"/>
    </location>
</feature>
<gene>
    <name evidence="8" type="ORF">DM194_19730</name>
</gene>
<dbReference type="EMBL" id="CP029832">
    <property type="protein sequence ID" value="AWU96549.1"/>
    <property type="molecule type" value="Genomic_DNA"/>
</dbReference>
<evidence type="ECO:0000256" key="2">
    <source>
        <dbReference type="ARBA" id="ARBA00022475"/>
    </source>
</evidence>
<dbReference type="Pfam" id="PF03176">
    <property type="entry name" value="MMPL"/>
    <property type="match status" value="1"/>
</dbReference>
<feature type="transmembrane region" description="Helical" evidence="6">
    <location>
        <begin position="311"/>
        <end position="332"/>
    </location>
</feature>
<feature type="transmembrane region" description="Helical" evidence="6">
    <location>
        <begin position="673"/>
        <end position="694"/>
    </location>
</feature>
<keyword evidence="3 6" id="KW-0812">Transmembrane</keyword>
<evidence type="ECO:0000256" key="6">
    <source>
        <dbReference type="SAM" id="Phobius"/>
    </source>
</evidence>
<evidence type="ECO:0000256" key="3">
    <source>
        <dbReference type="ARBA" id="ARBA00022692"/>
    </source>
</evidence>
<proteinExistence type="predicted"/>
<feature type="transmembrane region" description="Helical" evidence="6">
    <location>
        <begin position="733"/>
        <end position="756"/>
    </location>
</feature>
<evidence type="ECO:0000256" key="4">
    <source>
        <dbReference type="ARBA" id="ARBA00022989"/>
    </source>
</evidence>
<keyword evidence="2" id="KW-1003">Cell membrane</keyword>
<dbReference type="PANTHER" id="PTHR33406">
    <property type="entry name" value="MEMBRANE PROTEIN MJ1562-RELATED"/>
    <property type="match status" value="1"/>
</dbReference>
<keyword evidence="4 6" id="KW-1133">Transmembrane helix</keyword>
<dbReference type="KEGG" id="azm:DM194_19730"/>
<evidence type="ECO:0000313" key="9">
    <source>
        <dbReference type="Proteomes" id="UP000249605"/>
    </source>
</evidence>
<dbReference type="InterPro" id="IPR004869">
    <property type="entry name" value="MMPL_dom"/>
</dbReference>
<feature type="transmembrane region" description="Helical" evidence="6">
    <location>
        <begin position="415"/>
        <end position="441"/>
    </location>
</feature>
<feature type="transmembrane region" description="Helical" evidence="6">
    <location>
        <begin position="762"/>
        <end position="780"/>
    </location>
</feature>
<organism evidence="8 9">
    <name type="scientific">Azospirillum ramasamyi</name>
    <dbReference type="NCBI Taxonomy" id="682998"/>
    <lineage>
        <taxon>Bacteria</taxon>
        <taxon>Pseudomonadati</taxon>
        <taxon>Pseudomonadota</taxon>
        <taxon>Alphaproteobacteria</taxon>
        <taxon>Rhodospirillales</taxon>
        <taxon>Azospirillaceae</taxon>
        <taxon>Azospirillum</taxon>
    </lineage>
</organism>
<evidence type="ECO:0000256" key="1">
    <source>
        <dbReference type="ARBA" id="ARBA00004651"/>
    </source>
</evidence>
<dbReference type="Proteomes" id="UP000249605">
    <property type="component" value="Plasmid unnamed2"/>
</dbReference>
<keyword evidence="8" id="KW-0614">Plasmid</keyword>
<feature type="transmembrane region" description="Helical" evidence="6">
    <location>
        <begin position="700"/>
        <end position="721"/>
    </location>
</feature>
<name>A0A2U9SG94_9PROT</name>
<dbReference type="AlphaFoldDB" id="A0A2U9SG94"/>
<reference evidence="8 9" key="1">
    <citation type="submission" date="2018-06" db="EMBL/GenBank/DDBJ databases">
        <title>Complete genome sequencing of Azospirillum sp. M2T2B2.</title>
        <authorList>
            <person name="Heo J."/>
            <person name="Kim S.-J."/>
            <person name="Kwon S.-W."/>
            <person name="Anandham R."/>
        </authorList>
    </citation>
    <scope>NUCLEOTIDE SEQUENCE [LARGE SCALE GENOMIC DNA]</scope>
    <source>
        <strain evidence="8 9">M2T2B2</strain>
        <plasmid evidence="8 9">unnamed2</plasmid>
    </source>
</reference>
<sequence length="795" mass="82993">MTGAVRRSRWWAGRGAGWGIALWLAGLIACGLLVARTPVTADLSAFLPRSPSPAQQLLVDQLRDGVVSRLILVAIEGDAPDRLTGLSRGLAARLRGNPLVATVENGERTGRGADGAYLWSNRYLLSPAVTPDRFTADGLRQALENDLRLLQSPAGMFLKQALPADPTAEILRLTDRMLDGAAGPASRDGVWVSPDGARALLLVQTTAPGFDLDAQQKTLDLIQGAFDQVRGTDDAARLVMTGPGVFSVQTRDRIEADATRASITATLLVAGVMLLVYRSLRVLALSLLPAATGALAGVAAVGLGFGTVHGITLGFGVTLLGESVDYAIYLFTQTQPGSPARRTLLRIWPTLLLGVATSIVGFGAMLVSSFSGLAQLGLFSITGLLVALAVTRWVLPALLPEGYSTERPARLAPVLTALTGAAPALRLPLAAATLLSLAWLVHQGPAVWSAELSSLSPVAEADQTLDEALRRDLGAPDAGHLLVTGGATADEALVAAERLAAPLEALARDRLIAGYDSPALTLPSQATQRARQAALPPPDTLRAALNEALQGLPFRPDAFAPFLTDVEKARTMPLLTPASLDGTSMKLKLDSLLVRNGDGWTAMLPLRGVSDPQALAARVAGEVAARGAVLLNLKEESDHLYRTYRQEALTLAVLGAAAITLLLAAALRSLRSLVMAVMPLAAAVVVTMAILTALGQALSIFHLVGLLLVVGVGSNYSLLFERREPSAALRERTVASVAIANLCTVIGFGTLAFSGIPVLQGIGMTVAIGAFLSLAFAAVLSRQDTAAAREAEGHA</sequence>
<feature type="domain" description="Membrane transport protein MMPL" evidence="7">
    <location>
        <begin position="189"/>
        <end position="399"/>
    </location>
</feature>
<evidence type="ECO:0000259" key="7">
    <source>
        <dbReference type="Pfam" id="PF03176"/>
    </source>
</evidence>
<accession>A0A2U9SG94</accession>
<keyword evidence="9" id="KW-1185">Reference proteome</keyword>
<dbReference type="PANTHER" id="PTHR33406:SF13">
    <property type="entry name" value="MEMBRANE PROTEIN YDFJ"/>
    <property type="match status" value="1"/>
</dbReference>
<dbReference type="Gene3D" id="1.20.1640.10">
    <property type="entry name" value="Multidrug efflux transporter AcrB transmembrane domain"/>
    <property type="match status" value="2"/>
</dbReference>
<evidence type="ECO:0000256" key="5">
    <source>
        <dbReference type="ARBA" id="ARBA00023136"/>
    </source>
</evidence>